<protein>
    <recommendedName>
        <fullName evidence="9">Trk system potassium uptake protein TrkA</fullName>
    </recommendedName>
</protein>
<keyword evidence="4" id="KW-0520">NAD</keyword>
<feature type="domain" description="RCK C-terminal" evidence="7">
    <location>
        <begin position="147"/>
        <end position="238"/>
    </location>
</feature>
<dbReference type="AlphaFoldDB" id="A0A381W4A5"/>
<keyword evidence="1" id="KW-0813">Transport</keyword>
<evidence type="ECO:0000256" key="5">
    <source>
        <dbReference type="ARBA" id="ARBA00023065"/>
    </source>
</evidence>
<evidence type="ECO:0008006" key="9">
    <source>
        <dbReference type="Google" id="ProtNLM"/>
    </source>
</evidence>
<dbReference type="PROSITE" id="PS51201">
    <property type="entry name" value="RCK_N"/>
    <property type="match status" value="2"/>
</dbReference>
<dbReference type="Gene3D" id="3.30.70.1450">
    <property type="entry name" value="Regulator of K+ conductance, C-terminal domain"/>
    <property type="match status" value="2"/>
</dbReference>
<keyword evidence="2" id="KW-0633">Potassium transport</keyword>
<dbReference type="PRINTS" id="PR00335">
    <property type="entry name" value="KUPTAKETRKA"/>
</dbReference>
<keyword evidence="5" id="KW-0406">Ion transport</keyword>
<evidence type="ECO:0000259" key="6">
    <source>
        <dbReference type="PROSITE" id="PS51201"/>
    </source>
</evidence>
<dbReference type="Gene3D" id="3.40.50.720">
    <property type="entry name" value="NAD(P)-binding Rossmann-like Domain"/>
    <property type="match status" value="2"/>
</dbReference>
<dbReference type="EMBL" id="UINC01010665">
    <property type="protein sequence ID" value="SVA47360.1"/>
    <property type="molecule type" value="Genomic_DNA"/>
</dbReference>
<accession>A0A381W4A5</accession>
<dbReference type="InterPro" id="IPR006036">
    <property type="entry name" value="K_uptake_TrkA"/>
</dbReference>
<dbReference type="Pfam" id="PF02254">
    <property type="entry name" value="TrkA_N"/>
    <property type="match status" value="2"/>
</dbReference>
<evidence type="ECO:0000256" key="3">
    <source>
        <dbReference type="ARBA" id="ARBA00022958"/>
    </source>
</evidence>
<sequence>MGKDWTVRIIVVGAGEVGSYVAERLSRQGHHVVLIESDTERFRQVDQDLDVMTLRGSGTDPVTLAAAGIEQADLLVAVTAVDETNIVSALLARRAGVAKTVIRVESRQLRRPEVAALFDGVDDHLVIDPDEEVAHAVLRLMEYPGAMEVNQMAGGEVEVLTARLPGHAPLVGVSLKALGAELEPDWDFIVGSITRREADGDEERTSIPRGDWILRKGDLLTVICKHRALGDVTARMGLAHDMPTRALLLGGGRTAQKLAESLIQSGLDVAIIEKKEERADELTNELDRRVTVYLGDITDATILEEAGVASQDVVIALTGADDANVLACLYAKAAGARHSRSGAGPETIAVVHRLQLLDLLEAHEVDATLSPRTATANSVLRFVRGEGETVTAVATSLHGDAEVLEFAVAEGCRCDGQAIADLGLHEDVLIAAIVRDGKPQIGRGRSTLRARDHVIAVTRPNSAPLLSALFE</sequence>
<organism evidence="8">
    <name type="scientific">marine metagenome</name>
    <dbReference type="NCBI Taxonomy" id="408172"/>
    <lineage>
        <taxon>unclassified sequences</taxon>
        <taxon>metagenomes</taxon>
        <taxon>ecological metagenomes</taxon>
    </lineage>
</organism>
<dbReference type="InterPro" id="IPR050721">
    <property type="entry name" value="Trk_Ktr_HKT_K-transport"/>
</dbReference>
<evidence type="ECO:0000259" key="7">
    <source>
        <dbReference type="PROSITE" id="PS51202"/>
    </source>
</evidence>
<evidence type="ECO:0000256" key="4">
    <source>
        <dbReference type="ARBA" id="ARBA00023027"/>
    </source>
</evidence>
<dbReference type="SUPFAM" id="SSF51735">
    <property type="entry name" value="NAD(P)-binding Rossmann-fold domains"/>
    <property type="match status" value="2"/>
</dbReference>
<feature type="domain" description="RCK C-terminal" evidence="7">
    <location>
        <begin position="391"/>
        <end position="471"/>
    </location>
</feature>
<gene>
    <name evidence="8" type="ORF">METZ01_LOCUS100214</name>
</gene>
<dbReference type="InterPro" id="IPR036721">
    <property type="entry name" value="RCK_C_sf"/>
</dbReference>
<name>A0A381W4A5_9ZZZZ</name>
<dbReference type="Pfam" id="PF02080">
    <property type="entry name" value="TrkA_C"/>
    <property type="match status" value="2"/>
</dbReference>
<dbReference type="NCBIfam" id="NF007039">
    <property type="entry name" value="PRK09496.3-2"/>
    <property type="match status" value="1"/>
</dbReference>
<evidence type="ECO:0000256" key="2">
    <source>
        <dbReference type="ARBA" id="ARBA00022538"/>
    </source>
</evidence>
<feature type="domain" description="RCK N-terminal" evidence="6">
    <location>
        <begin position="243"/>
        <end position="371"/>
    </location>
</feature>
<evidence type="ECO:0000256" key="1">
    <source>
        <dbReference type="ARBA" id="ARBA00022448"/>
    </source>
</evidence>
<reference evidence="8" key="1">
    <citation type="submission" date="2018-05" db="EMBL/GenBank/DDBJ databases">
        <authorList>
            <person name="Lanie J.A."/>
            <person name="Ng W.-L."/>
            <person name="Kazmierczak K.M."/>
            <person name="Andrzejewski T.M."/>
            <person name="Davidsen T.M."/>
            <person name="Wayne K.J."/>
            <person name="Tettelin H."/>
            <person name="Glass J.I."/>
            <person name="Rusch D."/>
            <person name="Podicherti R."/>
            <person name="Tsui H.-C.T."/>
            <person name="Winkler M.E."/>
        </authorList>
    </citation>
    <scope>NUCLEOTIDE SEQUENCE</scope>
</reference>
<dbReference type="InterPro" id="IPR006037">
    <property type="entry name" value="RCK_C"/>
</dbReference>
<dbReference type="GO" id="GO:0015079">
    <property type="term" value="F:potassium ion transmembrane transporter activity"/>
    <property type="evidence" value="ECO:0007669"/>
    <property type="project" value="InterPro"/>
</dbReference>
<dbReference type="PROSITE" id="PS51202">
    <property type="entry name" value="RCK_C"/>
    <property type="match status" value="2"/>
</dbReference>
<proteinExistence type="predicted"/>
<dbReference type="PANTHER" id="PTHR43833">
    <property type="entry name" value="POTASSIUM CHANNEL PROTEIN 2-RELATED-RELATED"/>
    <property type="match status" value="1"/>
</dbReference>
<dbReference type="InterPro" id="IPR036291">
    <property type="entry name" value="NAD(P)-bd_dom_sf"/>
</dbReference>
<dbReference type="SUPFAM" id="SSF116726">
    <property type="entry name" value="TrkA C-terminal domain-like"/>
    <property type="match status" value="2"/>
</dbReference>
<keyword evidence="3" id="KW-0630">Potassium</keyword>
<evidence type="ECO:0000313" key="8">
    <source>
        <dbReference type="EMBL" id="SVA47360.1"/>
    </source>
</evidence>
<dbReference type="GO" id="GO:0005886">
    <property type="term" value="C:plasma membrane"/>
    <property type="evidence" value="ECO:0007669"/>
    <property type="project" value="InterPro"/>
</dbReference>
<dbReference type="PANTHER" id="PTHR43833:SF5">
    <property type="entry name" value="TRK SYSTEM POTASSIUM UPTAKE PROTEIN TRKA"/>
    <property type="match status" value="1"/>
</dbReference>
<dbReference type="InterPro" id="IPR003148">
    <property type="entry name" value="RCK_N"/>
</dbReference>
<feature type="domain" description="RCK N-terminal" evidence="6">
    <location>
        <begin position="6"/>
        <end position="126"/>
    </location>
</feature>